<proteinExistence type="predicted"/>
<feature type="compositionally biased region" description="Basic and acidic residues" evidence="1">
    <location>
        <begin position="97"/>
        <end position="109"/>
    </location>
</feature>
<evidence type="ECO:0000256" key="1">
    <source>
        <dbReference type="SAM" id="MobiDB-lite"/>
    </source>
</evidence>
<protein>
    <submittedName>
        <fullName evidence="2">Uncharacterized protein</fullName>
    </submittedName>
</protein>
<comment type="caution">
    <text evidence="2">The sequence shown here is derived from an EMBL/GenBank/DDBJ whole genome shotgun (WGS) entry which is preliminary data.</text>
</comment>
<dbReference type="Proteomes" id="UP000218231">
    <property type="component" value="Unassembled WGS sequence"/>
</dbReference>
<keyword evidence="3" id="KW-1185">Reference proteome</keyword>
<gene>
    <name evidence="2" type="ORF">WR25_02545</name>
</gene>
<evidence type="ECO:0000313" key="2">
    <source>
        <dbReference type="EMBL" id="PAV77520.1"/>
    </source>
</evidence>
<accession>A0A2A2KU98</accession>
<name>A0A2A2KU98_9BILA</name>
<evidence type="ECO:0000313" key="3">
    <source>
        <dbReference type="Proteomes" id="UP000218231"/>
    </source>
</evidence>
<sequence>MQMDELRTSNHPNRNLFWKWIDENKDKLEKAGCTFHEEKPASPKPRDIYERDVNEFTIYRWQKACIGAKTKVPKACIPPMSKNEGLRKQKLAKNQKYRQENREEYNEKQRQRRQKNRAKINEKIAWMKKVTKGQIRAKIVYIGGLTDLEGVWERESAQQADAQNPGGSVCVIVWREVMFVYLLVVLPGYPARDN</sequence>
<dbReference type="AlphaFoldDB" id="A0A2A2KU98"/>
<dbReference type="EMBL" id="LIAE01007695">
    <property type="protein sequence ID" value="PAV77520.1"/>
    <property type="molecule type" value="Genomic_DNA"/>
</dbReference>
<organism evidence="2 3">
    <name type="scientific">Diploscapter pachys</name>
    <dbReference type="NCBI Taxonomy" id="2018661"/>
    <lineage>
        <taxon>Eukaryota</taxon>
        <taxon>Metazoa</taxon>
        <taxon>Ecdysozoa</taxon>
        <taxon>Nematoda</taxon>
        <taxon>Chromadorea</taxon>
        <taxon>Rhabditida</taxon>
        <taxon>Rhabditina</taxon>
        <taxon>Rhabditomorpha</taxon>
        <taxon>Rhabditoidea</taxon>
        <taxon>Rhabditidae</taxon>
        <taxon>Diploscapter</taxon>
    </lineage>
</organism>
<feature type="region of interest" description="Disordered" evidence="1">
    <location>
        <begin position="79"/>
        <end position="117"/>
    </location>
</feature>
<reference evidence="2 3" key="1">
    <citation type="journal article" date="2017" name="Curr. Biol.">
        <title>Genome architecture and evolution of a unichromosomal asexual nematode.</title>
        <authorList>
            <person name="Fradin H."/>
            <person name="Zegar C."/>
            <person name="Gutwein M."/>
            <person name="Lucas J."/>
            <person name="Kovtun M."/>
            <person name="Corcoran D."/>
            <person name="Baugh L.R."/>
            <person name="Kiontke K."/>
            <person name="Gunsalus K."/>
            <person name="Fitch D.H."/>
            <person name="Piano F."/>
        </authorList>
    </citation>
    <scope>NUCLEOTIDE SEQUENCE [LARGE SCALE GENOMIC DNA]</scope>
    <source>
        <strain evidence="2">PF1309</strain>
    </source>
</reference>